<dbReference type="AlphaFoldDB" id="A0A229FRI5"/>
<gene>
    <name evidence="2" type="primary">mobB</name>
    <name evidence="2" type="ORF">AOC33_08110</name>
</gene>
<dbReference type="Gene3D" id="3.40.50.300">
    <property type="entry name" value="P-loop containing nucleotide triphosphate hydrolases"/>
    <property type="match status" value="1"/>
</dbReference>
<protein>
    <submittedName>
        <fullName evidence="2">Molybdopterin-guanine dinucleotide biosynthesis protein B</fullName>
    </submittedName>
</protein>
<organism evidence="2 3">
    <name type="scientific">Polynucleobacter cosmopolitanus</name>
    <dbReference type="NCBI Taxonomy" id="351345"/>
    <lineage>
        <taxon>Bacteria</taxon>
        <taxon>Pseudomonadati</taxon>
        <taxon>Pseudomonadota</taxon>
        <taxon>Betaproteobacteria</taxon>
        <taxon>Burkholderiales</taxon>
        <taxon>Burkholderiaceae</taxon>
        <taxon>Polynucleobacter</taxon>
    </lineage>
</organism>
<name>A0A229FRI5_9BURK</name>
<evidence type="ECO:0000313" key="2">
    <source>
        <dbReference type="EMBL" id="OXL14641.1"/>
    </source>
</evidence>
<dbReference type="Pfam" id="PF03205">
    <property type="entry name" value="MobB"/>
    <property type="match status" value="1"/>
</dbReference>
<dbReference type="InterPro" id="IPR004435">
    <property type="entry name" value="MobB_dom"/>
</dbReference>
<feature type="domain" description="Molybdopterin-guanine dinucleotide biosynthesis protein B (MobB)" evidence="1">
    <location>
        <begin position="8"/>
        <end position="128"/>
    </location>
</feature>
<dbReference type="InterPro" id="IPR052539">
    <property type="entry name" value="MGD_biosynthesis_adapter"/>
</dbReference>
<accession>A0A229FRI5</accession>
<dbReference type="GO" id="GO:0005525">
    <property type="term" value="F:GTP binding"/>
    <property type="evidence" value="ECO:0007669"/>
    <property type="project" value="InterPro"/>
</dbReference>
<reference evidence="2 3" key="1">
    <citation type="submission" date="2017-06" db="EMBL/GenBank/DDBJ databases">
        <title>Reclassification of a Polynucleobacter cosmopolitanus strain isolated from tropical Lake Victoria as Polynucleobacter victoriensis comb. nov.</title>
        <authorList>
            <person name="Hahn M.W."/>
        </authorList>
    </citation>
    <scope>NUCLEOTIDE SEQUENCE [LARGE SCALE GENOMIC DNA]</scope>
    <source>
        <strain evidence="2 3">MWH-MoIso2</strain>
    </source>
</reference>
<dbReference type="PANTHER" id="PTHR40072:SF1">
    <property type="entry name" value="MOLYBDOPTERIN-GUANINE DINUCLEOTIDE BIOSYNTHESIS ADAPTER PROTEIN"/>
    <property type="match status" value="1"/>
</dbReference>
<dbReference type="InterPro" id="IPR027417">
    <property type="entry name" value="P-loop_NTPase"/>
</dbReference>
<evidence type="ECO:0000259" key="1">
    <source>
        <dbReference type="Pfam" id="PF03205"/>
    </source>
</evidence>
<sequence length="183" mass="20584">MVKSPWPVVGFVAYSGTGKTTLIEQLIAFLTERAYKVSVIKHTHHHFDIDKPGKDSYRHRESGASEVLMVSDQRWVLMHELRQSAEPTMEEQLCKLSPCDLVIVEGFKDARIPKIELWRHEHDECAVNSVKANQDNFIQAIAYPGGIDAVNKPDLTRDIPVLDLNNIEEVAQQVLSIAGVLAK</sequence>
<proteinExistence type="predicted"/>
<dbReference type="SUPFAM" id="SSF52540">
    <property type="entry name" value="P-loop containing nucleoside triphosphate hydrolases"/>
    <property type="match status" value="1"/>
</dbReference>
<comment type="caution">
    <text evidence="2">The sequence shown here is derived from an EMBL/GenBank/DDBJ whole genome shotgun (WGS) entry which is preliminary data.</text>
</comment>
<dbReference type="EMBL" id="NJGG01000003">
    <property type="protein sequence ID" value="OXL14641.1"/>
    <property type="molecule type" value="Genomic_DNA"/>
</dbReference>
<dbReference type="Proteomes" id="UP000215188">
    <property type="component" value="Unassembled WGS sequence"/>
</dbReference>
<dbReference type="PANTHER" id="PTHR40072">
    <property type="entry name" value="MOLYBDOPTERIN-GUANINE DINUCLEOTIDE BIOSYNTHESIS ADAPTER PROTEIN-RELATED"/>
    <property type="match status" value="1"/>
</dbReference>
<keyword evidence="3" id="KW-1185">Reference proteome</keyword>
<dbReference type="CDD" id="cd03116">
    <property type="entry name" value="MobB"/>
    <property type="match status" value="1"/>
</dbReference>
<dbReference type="GO" id="GO:0006777">
    <property type="term" value="P:Mo-molybdopterin cofactor biosynthetic process"/>
    <property type="evidence" value="ECO:0007669"/>
    <property type="project" value="InterPro"/>
</dbReference>
<dbReference type="OrthoDB" id="9804758at2"/>
<evidence type="ECO:0000313" key="3">
    <source>
        <dbReference type="Proteomes" id="UP000215188"/>
    </source>
</evidence>
<dbReference type="NCBIfam" id="TIGR00176">
    <property type="entry name" value="mobB"/>
    <property type="match status" value="1"/>
</dbReference>